<evidence type="ECO:0000313" key="2">
    <source>
        <dbReference type="EMBL" id="CAE0616705.1"/>
    </source>
</evidence>
<feature type="chain" id="PRO_5031531323" evidence="1">
    <location>
        <begin position="20"/>
        <end position="137"/>
    </location>
</feature>
<protein>
    <submittedName>
        <fullName evidence="2">Uncharacterized protein</fullName>
    </submittedName>
</protein>
<dbReference type="InterPro" id="IPR012674">
    <property type="entry name" value="Calycin"/>
</dbReference>
<gene>
    <name evidence="2" type="ORF">OMAR00292_LOCUS2581</name>
</gene>
<accession>A0A7S3UJ74</accession>
<dbReference type="AlphaFoldDB" id="A0A7S3UJ74"/>
<feature type="signal peptide" evidence="1">
    <location>
        <begin position="1"/>
        <end position="19"/>
    </location>
</feature>
<evidence type="ECO:0000256" key="1">
    <source>
        <dbReference type="SAM" id="SignalP"/>
    </source>
</evidence>
<reference evidence="2" key="1">
    <citation type="submission" date="2021-01" db="EMBL/GenBank/DDBJ databases">
        <authorList>
            <person name="Corre E."/>
            <person name="Pelletier E."/>
            <person name="Niang G."/>
            <person name="Scheremetjew M."/>
            <person name="Finn R."/>
            <person name="Kale V."/>
            <person name="Holt S."/>
            <person name="Cochrane G."/>
            <person name="Meng A."/>
            <person name="Brown T."/>
            <person name="Cohen L."/>
        </authorList>
    </citation>
    <scope>NUCLEOTIDE SEQUENCE</scope>
    <source>
        <strain evidence="2">CCMP1795</strain>
    </source>
</reference>
<sequence>MQAFLSALGLSYFIRKGAAAMSYGAGKFQASIQIHDNDFTSTESGPRGTSVQKFVVGGGLQQCSAAGEKDTIISVDPKWDPSRNAIVYTGATVISSKESMKPGEAVPDICRYINSKGELVLEQQYKGVTVFRVFRRM</sequence>
<name>A0A7S3UJ74_OXYMA</name>
<keyword evidence="1" id="KW-0732">Signal</keyword>
<dbReference type="Gene3D" id="2.40.128.20">
    <property type="match status" value="1"/>
</dbReference>
<dbReference type="EMBL" id="HBIT01005269">
    <property type="protein sequence ID" value="CAE0616705.1"/>
    <property type="molecule type" value="Transcribed_RNA"/>
</dbReference>
<dbReference type="SUPFAM" id="SSF50814">
    <property type="entry name" value="Lipocalins"/>
    <property type="match status" value="1"/>
</dbReference>
<organism evidence="2">
    <name type="scientific">Oxyrrhis marina</name>
    <name type="common">Dinoflagellate</name>
    <dbReference type="NCBI Taxonomy" id="2969"/>
    <lineage>
        <taxon>Eukaryota</taxon>
        <taxon>Sar</taxon>
        <taxon>Alveolata</taxon>
        <taxon>Dinophyceae</taxon>
        <taxon>Oxyrrhinales</taxon>
        <taxon>Oxyrrhinaceae</taxon>
        <taxon>Oxyrrhis</taxon>
    </lineage>
</organism>
<proteinExistence type="predicted"/>